<dbReference type="RefSeq" id="WP_014784182.1">
    <property type="nucleotide sequence ID" value="NC_018014.1"/>
</dbReference>
<proteinExistence type="predicted"/>
<keyword evidence="4" id="KW-1185">Reference proteome</keyword>
<dbReference type="Proteomes" id="UP000006056">
    <property type="component" value="Chromosome"/>
</dbReference>
<evidence type="ECO:0000256" key="2">
    <source>
        <dbReference type="SAM" id="Phobius"/>
    </source>
</evidence>
<feature type="transmembrane region" description="Helical" evidence="2">
    <location>
        <begin position="89"/>
        <end position="108"/>
    </location>
</feature>
<gene>
    <name evidence="3" type="ordered locus">Terro_0264</name>
</gene>
<dbReference type="eggNOG" id="ENOG503404R">
    <property type="taxonomic scope" value="Bacteria"/>
</dbReference>
<keyword evidence="2" id="KW-0812">Transmembrane</keyword>
<feature type="transmembrane region" description="Helical" evidence="2">
    <location>
        <begin position="63"/>
        <end position="82"/>
    </location>
</feature>
<dbReference type="HOGENOM" id="CLU_147297_0_0_0"/>
<feature type="transmembrane region" description="Helical" evidence="2">
    <location>
        <begin position="35"/>
        <end position="57"/>
    </location>
</feature>
<dbReference type="STRING" id="926566.Terro_0264"/>
<evidence type="ECO:0000313" key="3">
    <source>
        <dbReference type="EMBL" id="AFL86613.1"/>
    </source>
</evidence>
<feature type="transmembrane region" description="Helical" evidence="2">
    <location>
        <begin position="114"/>
        <end position="130"/>
    </location>
</feature>
<keyword evidence="2" id="KW-0472">Membrane</keyword>
<name>I3ZBJ5_TERRK</name>
<dbReference type="AlphaFoldDB" id="I3ZBJ5"/>
<sequence length="139" mass="15506">MSTEPTPEPKRIKLPPGSVPPPNTFEGPRMLPGMAMIAIFMLFIALANSVNVIAHRATTRPSATYAILFVSTMIVLGVFGFLRLRRWGWALLLGGCFFYSLGNVVLFAQTRAPGYLLPAAFSMVFFLYLVRTEIRERVH</sequence>
<keyword evidence="2" id="KW-1133">Transmembrane helix</keyword>
<accession>I3ZBJ5</accession>
<dbReference type="KEGG" id="trs:Terro_0264"/>
<protein>
    <submittedName>
        <fullName evidence="3">Uncharacterized protein</fullName>
    </submittedName>
</protein>
<evidence type="ECO:0000256" key="1">
    <source>
        <dbReference type="SAM" id="MobiDB-lite"/>
    </source>
</evidence>
<feature type="region of interest" description="Disordered" evidence="1">
    <location>
        <begin position="1"/>
        <end position="22"/>
    </location>
</feature>
<organism evidence="3 4">
    <name type="scientific">Terriglobus roseus (strain DSM 18391 / NRRL B-41598 / KBS 63)</name>
    <dbReference type="NCBI Taxonomy" id="926566"/>
    <lineage>
        <taxon>Bacteria</taxon>
        <taxon>Pseudomonadati</taxon>
        <taxon>Acidobacteriota</taxon>
        <taxon>Terriglobia</taxon>
        <taxon>Terriglobales</taxon>
        <taxon>Acidobacteriaceae</taxon>
        <taxon>Terriglobus</taxon>
    </lineage>
</organism>
<dbReference type="EMBL" id="CP003379">
    <property type="protein sequence ID" value="AFL86613.1"/>
    <property type="molecule type" value="Genomic_DNA"/>
</dbReference>
<evidence type="ECO:0000313" key="4">
    <source>
        <dbReference type="Proteomes" id="UP000006056"/>
    </source>
</evidence>
<reference evidence="3 4" key="1">
    <citation type="submission" date="2012-06" db="EMBL/GenBank/DDBJ databases">
        <title>Complete genome of Terriglobus roseus DSM 18391.</title>
        <authorList>
            <consortium name="US DOE Joint Genome Institute (JGI-PGF)"/>
            <person name="Lucas S."/>
            <person name="Copeland A."/>
            <person name="Lapidus A."/>
            <person name="Glavina del Rio T."/>
            <person name="Dalin E."/>
            <person name="Tice H."/>
            <person name="Bruce D."/>
            <person name="Goodwin L."/>
            <person name="Pitluck S."/>
            <person name="Peters L."/>
            <person name="Mikhailova N."/>
            <person name="Munk A.C.C."/>
            <person name="Kyrpides N."/>
            <person name="Mavromatis K."/>
            <person name="Ivanova N."/>
            <person name="Brettin T."/>
            <person name="Detter J.C."/>
            <person name="Han C."/>
            <person name="Larimer F."/>
            <person name="Land M."/>
            <person name="Hauser L."/>
            <person name="Markowitz V."/>
            <person name="Cheng J.-F."/>
            <person name="Hugenholtz P."/>
            <person name="Woyke T."/>
            <person name="Wu D."/>
            <person name="Brambilla E."/>
            <person name="Klenk H.-P."/>
            <person name="Eisen J.A."/>
        </authorList>
    </citation>
    <scope>NUCLEOTIDE SEQUENCE [LARGE SCALE GENOMIC DNA]</scope>
    <source>
        <strain evidence="4">DSM 18391 / NRRL B-41598 / KBS 63</strain>
    </source>
</reference>